<organism evidence="1 3">
    <name type="scientific">Medicago truncatula</name>
    <name type="common">Barrel medic</name>
    <name type="synonym">Medicago tribuloides</name>
    <dbReference type="NCBI Taxonomy" id="3880"/>
    <lineage>
        <taxon>Eukaryota</taxon>
        <taxon>Viridiplantae</taxon>
        <taxon>Streptophyta</taxon>
        <taxon>Embryophyta</taxon>
        <taxon>Tracheophyta</taxon>
        <taxon>Spermatophyta</taxon>
        <taxon>Magnoliopsida</taxon>
        <taxon>eudicotyledons</taxon>
        <taxon>Gunneridae</taxon>
        <taxon>Pentapetalae</taxon>
        <taxon>rosids</taxon>
        <taxon>fabids</taxon>
        <taxon>Fabales</taxon>
        <taxon>Fabaceae</taxon>
        <taxon>Papilionoideae</taxon>
        <taxon>50 kb inversion clade</taxon>
        <taxon>NPAAA clade</taxon>
        <taxon>Hologalegina</taxon>
        <taxon>IRL clade</taxon>
        <taxon>Trifolieae</taxon>
        <taxon>Medicago</taxon>
    </lineage>
</organism>
<dbReference type="HOGENOM" id="CLU_2658215_0_0_1"/>
<reference evidence="2" key="3">
    <citation type="submission" date="2015-04" db="UniProtKB">
        <authorList>
            <consortium name="EnsemblPlants"/>
        </authorList>
    </citation>
    <scope>IDENTIFICATION</scope>
    <source>
        <strain evidence="2">cv. Jemalong A17</strain>
    </source>
</reference>
<dbReference type="EnsemblPlants" id="KEH31803">
    <property type="protein sequence ID" value="KEH31803"/>
    <property type="gene ID" value="MTR_4g105230"/>
</dbReference>
<evidence type="ECO:0000313" key="2">
    <source>
        <dbReference type="EnsemblPlants" id="KEH31803"/>
    </source>
</evidence>
<accession>A0A072URW9</accession>
<evidence type="ECO:0000313" key="3">
    <source>
        <dbReference type="Proteomes" id="UP000002051"/>
    </source>
</evidence>
<sequence length="76" mass="8545">MKGPIIGEKVGLTLLDVNYDERDKTTAFLENKEPGPMADLGSTKSALWMEPGPIWYWPRISVKSLDHGNLLGRLLY</sequence>
<keyword evidence="3" id="KW-1185">Reference proteome</keyword>
<proteinExistence type="predicted"/>
<evidence type="ECO:0000313" key="1">
    <source>
        <dbReference type="EMBL" id="KEH31803.1"/>
    </source>
</evidence>
<reference evidence="1 3" key="1">
    <citation type="journal article" date="2011" name="Nature">
        <title>The Medicago genome provides insight into the evolution of rhizobial symbioses.</title>
        <authorList>
            <person name="Young N.D."/>
            <person name="Debelle F."/>
            <person name="Oldroyd G.E."/>
            <person name="Geurts R."/>
            <person name="Cannon S.B."/>
            <person name="Udvardi M.K."/>
            <person name="Benedito V.A."/>
            <person name="Mayer K.F."/>
            <person name="Gouzy J."/>
            <person name="Schoof H."/>
            <person name="Van de Peer Y."/>
            <person name="Proost S."/>
            <person name="Cook D.R."/>
            <person name="Meyers B.C."/>
            <person name="Spannagl M."/>
            <person name="Cheung F."/>
            <person name="De Mita S."/>
            <person name="Krishnakumar V."/>
            <person name="Gundlach H."/>
            <person name="Zhou S."/>
            <person name="Mudge J."/>
            <person name="Bharti A.K."/>
            <person name="Murray J.D."/>
            <person name="Naoumkina M.A."/>
            <person name="Rosen B."/>
            <person name="Silverstein K.A."/>
            <person name="Tang H."/>
            <person name="Rombauts S."/>
            <person name="Zhao P.X."/>
            <person name="Zhou P."/>
            <person name="Barbe V."/>
            <person name="Bardou P."/>
            <person name="Bechner M."/>
            <person name="Bellec A."/>
            <person name="Berger A."/>
            <person name="Berges H."/>
            <person name="Bidwell S."/>
            <person name="Bisseling T."/>
            <person name="Choisne N."/>
            <person name="Couloux A."/>
            <person name="Denny R."/>
            <person name="Deshpande S."/>
            <person name="Dai X."/>
            <person name="Doyle J.J."/>
            <person name="Dudez A.M."/>
            <person name="Farmer A.D."/>
            <person name="Fouteau S."/>
            <person name="Franken C."/>
            <person name="Gibelin C."/>
            <person name="Gish J."/>
            <person name="Goldstein S."/>
            <person name="Gonzalez A.J."/>
            <person name="Green P.J."/>
            <person name="Hallab A."/>
            <person name="Hartog M."/>
            <person name="Hua A."/>
            <person name="Humphray S.J."/>
            <person name="Jeong D.H."/>
            <person name="Jing Y."/>
            <person name="Jocker A."/>
            <person name="Kenton S.M."/>
            <person name="Kim D.J."/>
            <person name="Klee K."/>
            <person name="Lai H."/>
            <person name="Lang C."/>
            <person name="Lin S."/>
            <person name="Macmil S.L."/>
            <person name="Magdelenat G."/>
            <person name="Matthews L."/>
            <person name="McCorrison J."/>
            <person name="Monaghan E.L."/>
            <person name="Mun J.H."/>
            <person name="Najar F.Z."/>
            <person name="Nicholson C."/>
            <person name="Noirot C."/>
            <person name="O'Bleness M."/>
            <person name="Paule C.R."/>
            <person name="Poulain J."/>
            <person name="Prion F."/>
            <person name="Qin B."/>
            <person name="Qu C."/>
            <person name="Retzel E.F."/>
            <person name="Riddle C."/>
            <person name="Sallet E."/>
            <person name="Samain S."/>
            <person name="Samson N."/>
            <person name="Sanders I."/>
            <person name="Saurat O."/>
            <person name="Scarpelli C."/>
            <person name="Schiex T."/>
            <person name="Segurens B."/>
            <person name="Severin A.J."/>
            <person name="Sherrier D.J."/>
            <person name="Shi R."/>
            <person name="Sims S."/>
            <person name="Singer S.R."/>
            <person name="Sinharoy S."/>
            <person name="Sterck L."/>
            <person name="Viollet A."/>
            <person name="Wang B.B."/>
            <person name="Wang K."/>
            <person name="Wang M."/>
            <person name="Wang X."/>
            <person name="Warfsmann J."/>
            <person name="Weissenbach J."/>
            <person name="White D.D."/>
            <person name="White J.D."/>
            <person name="Wiley G.B."/>
            <person name="Wincker P."/>
            <person name="Xing Y."/>
            <person name="Yang L."/>
            <person name="Yao Z."/>
            <person name="Ying F."/>
            <person name="Zhai J."/>
            <person name="Zhou L."/>
            <person name="Zuber A."/>
            <person name="Denarie J."/>
            <person name="Dixon R.A."/>
            <person name="May G.D."/>
            <person name="Schwartz D.C."/>
            <person name="Rogers J."/>
            <person name="Quetier F."/>
            <person name="Town C.D."/>
            <person name="Roe B.A."/>
        </authorList>
    </citation>
    <scope>NUCLEOTIDE SEQUENCE [LARGE SCALE GENOMIC DNA]</scope>
    <source>
        <strain evidence="1">A17</strain>
        <strain evidence="2 3">cv. Jemalong A17</strain>
    </source>
</reference>
<gene>
    <name evidence="1" type="ordered locus">MTR_4g105230</name>
</gene>
<reference evidence="1 3" key="2">
    <citation type="journal article" date="2014" name="BMC Genomics">
        <title>An improved genome release (version Mt4.0) for the model legume Medicago truncatula.</title>
        <authorList>
            <person name="Tang H."/>
            <person name="Krishnakumar V."/>
            <person name="Bidwell S."/>
            <person name="Rosen B."/>
            <person name="Chan A."/>
            <person name="Zhou S."/>
            <person name="Gentzbittel L."/>
            <person name="Childs K.L."/>
            <person name="Yandell M."/>
            <person name="Gundlach H."/>
            <person name="Mayer K.F."/>
            <person name="Schwartz D.C."/>
            <person name="Town C.D."/>
        </authorList>
    </citation>
    <scope>GENOME REANNOTATION</scope>
    <source>
        <strain evidence="1">A17</strain>
        <strain evidence="2 3">cv. Jemalong A17</strain>
    </source>
</reference>
<dbReference type="AlphaFoldDB" id="A0A072URW9"/>
<protein>
    <submittedName>
        <fullName evidence="1 2">Uncharacterized protein</fullName>
    </submittedName>
</protein>
<dbReference type="Proteomes" id="UP000002051">
    <property type="component" value="Chromosome 4"/>
</dbReference>
<name>A0A072URW9_MEDTR</name>
<dbReference type="EMBL" id="CM001220">
    <property type="protein sequence ID" value="KEH31803.1"/>
    <property type="molecule type" value="Genomic_DNA"/>
</dbReference>